<evidence type="ECO:0000256" key="1">
    <source>
        <dbReference type="ARBA" id="ARBA00004141"/>
    </source>
</evidence>
<feature type="transmembrane region" description="Helical" evidence="6">
    <location>
        <begin position="257"/>
        <end position="274"/>
    </location>
</feature>
<feature type="transmembrane region" description="Helical" evidence="6">
    <location>
        <begin position="138"/>
        <end position="157"/>
    </location>
</feature>
<dbReference type="Proteomes" id="UP000181898">
    <property type="component" value="Chromosome"/>
</dbReference>
<feature type="transmembrane region" description="Helical" evidence="6">
    <location>
        <begin position="12"/>
        <end position="28"/>
    </location>
</feature>
<dbReference type="Gene3D" id="1.10.357.140">
    <property type="entry name" value="UbiA prenyltransferase"/>
    <property type="match status" value="1"/>
</dbReference>
<evidence type="ECO:0000313" key="7">
    <source>
        <dbReference type="EMBL" id="APG64599.1"/>
    </source>
</evidence>
<dbReference type="GO" id="GO:0016020">
    <property type="term" value="C:membrane"/>
    <property type="evidence" value="ECO:0007669"/>
    <property type="project" value="UniProtKB-SubCell"/>
</dbReference>
<proteinExistence type="predicted"/>
<dbReference type="CDD" id="cd13961">
    <property type="entry name" value="PT_UbiA_DGGGPS"/>
    <property type="match status" value="1"/>
</dbReference>
<organism evidence="7 8">
    <name type="scientific">Tenacibaculum todarodis</name>
    <dbReference type="NCBI Taxonomy" id="1850252"/>
    <lineage>
        <taxon>Bacteria</taxon>
        <taxon>Pseudomonadati</taxon>
        <taxon>Bacteroidota</taxon>
        <taxon>Flavobacteriia</taxon>
        <taxon>Flavobacteriales</taxon>
        <taxon>Flavobacteriaceae</taxon>
        <taxon>Tenacibaculum</taxon>
    </lineage>
</organism>
<dbReference type="PANTHER" id="PTHR42723:SF1">
    <property type="entry name" value="CHLOROPHYLL SYNTHASE, CHLOROPLASTIC"/>
    <property type="match status" value="1"/>
</dbReference>
<reference evidence="7 8" key="1">
    <citation type="submission" date="2016-11" db="EMBL/GenBank/DDBJ databases">
        <title>Tenacibaculum sp. LPB0136, isolated from marine environment.</title>
        <authorList>
            <person name="Kim E."/>
            <person name="Yi H."/>
        </authorList>
    </citation>
    <scope>NUCLEOTIDE SEQUENCE [LARGE SCALE GENOMIC DNA]</scope>
    <source>
        <strain evidence="7 8">LPB0136</strain>
    </source>
</reference>
<feature type="transmembrane region" description="Helical" evidence="6">
    <location>
        <begin position="286"/>
        <end position="306"/>
    </location>
</feature>
<sequence>MISFLKLIRYKNLLMVLLTMVLTKYALIESFISPSYLTHFQFILLVISVLCITAGGYIVNDIFDVEADKINKPNKVFIDVTFAKKNAWRSYFILSFLGLSLSYQLSLITENINCFYIFLVTVFGLFLYSILFKKVLLIGNLIISILVSLTIYIVYLLDFKYIPNYYLNFNQQTDSTFHFRVWITIILYMIFAFISTLIREIIKDLEDINGDLKINAKTLPILIGRKRSIYIINLIVFLSLIFGVIILKSLLIHNKLLFFYFLFITFIPFIFLAYKLNNVKTKKHYSYLSDLMKLIMCFGILSMLLFKFI</sequence>
<dbReference type="RefSeq" id="WP_072554925.1">
    <property type="nucleotide sequence ID" value="NZ_CP018155.1"/>
</dbReference>
<dbReference type="STRING" id="1850252.LPB136_04100"/>
<dbReference type="AlphaFoldDB" id="A0A1L3JHK7"/>
<keyword evidence="2" id="KW-1003">Cell membrane</keyword>
<dbReference type="OrthoDB" id="9811562at2"/>
<name>A0A1L3JHK7_9FLAO</name>
<dbReference type="Pfam" id="PF01040">
    <property type="entry name" value="UbiA"/>
    <property type="match status" value="1"/>
</dbReference>
<evidence type="ECO:0008006" key="9">
    <source>
        <dbReference type="Google" id="ProtNLM"/>
    </source>
</evidence>
<feature type="transmembrane region" description="Helical" evidence="6">
    <location>
        <begin position="177"/>
        <end position="198"/>
    </location>
</feature>
<keyword evidence="3 6" id="KW-0812">Transmembrane</keyword>
<dbReference type="KEGG" id="ten:LPB136_04100"/>
<keyword evidence="4 6" id="KW-1133">Transmembrane helix</keyword>
<dbReference type="GO" id="GO:0016765">
    <property type="term" value="F:transferase activity, transferring alkyl or aryl (other than methyl) groups"/>
    <property type="evidence" value="ECO:0007669"/>
    <property type="project" value="InterPro"/>
</dbReference>
<dbReference type="Gene3D" id="1.20.120.1780">
    <property type="entry name" value="UbiA prenyltransferase"/>
    <property type="match status" value="1"/>
</dbReference>
<evidence type="ECO:0000313" key="8">
    <source>
        <dbReference type="Proteomes" id="UP000181898"/>
    </source>
</evidence>
<feature type="transmembrane region" description="Helical" evidence="6">
    <location>
        <begin position="115"/>
        <end position="131"/>
    </location>
</feature>
<protein>
    <recommendedName>
        <fullName evidence="9">Prenyltransferase</fullName>
    </recommendedName>
</protein>
<keyword evidence="8" id="KW-1185">Reference proteome</keyword>
<accession>A0A1L3JHK7</accession>
<dbReference type="InterPro" id="IPR044878">
    <property type="entry name" value="UbiA_sf"/>
</dbReference>
<dbReference type="PANTHER" id="PTHR42723">
    <property type="entry name" value="CHLOROPHYLL SYNTHASE"/>
    <property type="match status" value="1"/>
</dbReference>
<evidence type="ECO:0000256" key="4">
    <source>
        <dbReference type="ARBA" id="ARBA00022989"/>
    </source>
</evidence>
<dbReference type="EMBL" id="CP018155">
    <property type="protein sequence ID" value="APG64599.1"/>
    <property type="molecule type" value="Genomic_DNA"/>
</dbReference>
<feature type="transmembrane region" description="Helical" evidence="6">
    <location>
        <begin position="229"/>
        <end position="251"/>
    </location>
</feature>
<dbReference type="InterPro" id="IPR000537">
    <property type="entry name" value="UbiA_prenyltransferase"/>
</dbReference>
<feature type="transmembrane region" description="Helical" evidence="6">
    <location>
        <begin position="91"/>
        <end position="109"/>
    </location>
</feature>
<evidence type="ECO:0000256" key="2">
    <source>
        <dbReference type="ARBA" id="ARBA00022475"/>
    </source>
</evidence>
<keyword evidence="5 6" id="KW-0472">Membrane</keyword>
<gene>
    <name evidence="7" type="ORF">LPB136_04100</name>
</gene>
<comment type="subcellular location">
    <subcellularLocation>
        <location evidence="1">Membrane</location>
        <topology evidence="1">Multi-pass membrane protein</topology>
    </subcellularLocation>
</comment>
<dbReference type="InterPro" id="IPR050475">
    <property type="entry name" value="Prenyltransferase_related"/>
</dbReference>
<feature type="transmembrane region" description="Helical" evidence="6">
    <location>
        <begin position="40"/>
        <end position="59"/>
    </location>
</feature>
<evidence type="ECO:0000256" key="6">
    <source>
        <dbReference type="SAM" id="Phobius"/>
    </source>
</evidence>
<evidence type="ECO:0000256" key="5">
    <source>
        <dbReference type="ARBA" id="ARBA00023136"/>
    </source>
</evidence>
<evidence type="ECO:0000256" key="3">
    <source>
        <dbReference type="ARBA" id="ARBA00022692"/>
    </source>
</evidence>